<evidence type="ECO:0000313" key="2">
    <source>
        <dbReference type="EMBL" id="ODN66413.1"/>
    </source>
</evidence>
<dbReference type="RefSeq" id="WP_069296316.1">
    <property type="nucleotide sequence ID" value="NZ_MCRI01000020.1"/>
</dbReference>
<accession>A0A1E3GQT3</accession>
<dbReference type="AlphaFoldDB" id="A0A1E3GQT3"/>
<gene>
    <name evidence="2" type="primary">hprK</name>
    <name evidence="2" type="ORF">A9E74_01886</name>
</gene>
<dbReference type="GO" id="GO:0005524">
    <property type="term" value="F:ATP binding"/>
    <property type="evidence" value="ECO:0007669"/>
    <property type="project" value="InterPro"/>
</dbReference>
<dbReference type="STRING" id="291169.A9E74_01886"/>
<dbReference type="EC" id="2.7.11.-" evidence="2"/>
<dbReference type="Pfam" id="PF07475">
    <property type="entry name" value="Hpr_kinase_C"/>
    <property type="match status" value="1"/>
</dbReference>
<proteinExistence type="predicted"/>
<dbReference type="CDD" id="cd01918">
    <property type="entry name" value="HprK_C"/>
    <property type="match status" value="1"/>
</dbReference>
<reference evidence="2 3" key="1">
    <citation type="submission" date="2016-07" db="EMBL/GenBank/DDBJ databases">
        <title>Draft Genome Sequence of Methylophaga muralis Bur 1.</title>
        <authorList>
            <person name="Vasilenko O.V."/>
            <person name="Doronina N.V."/>
            <person name="Shmareva M.N."/>
            <person name="Tarlachkov S.V."/>
            <person name="Mustakhimov I."/>
            <person name="Trotsenko Y.A."/>
        </authorList>
    </citation>
    <scope>NUCLEOTIDE SEQUENCE [LARGE SCALE GENOMIC DNA]</scope>
    <source>
        <strain evidence="2 3">Bur 1</strain>
    </source>
</reference>
<keyword evidence="2" id="KW-0418">Kinase</keyword>
<dbReference type="GO" id="GO:0000155">
    <property type="term" value="F:phosphorelay sensor kinase activity"/>
    <property type="evidence" value="ECO:0007669"/>
    <property type="project" value="InterPro"/>
</dbReference>
<keyword evidence="2" id="KW-0808">Transferase</keyword>
<dbReference type="SUPFAM" id="SSF53795">
    <property type="entry name" value="PEP carboxykinase-like"/>
    <property type="match status" value="1"/>
</dbReference>
<dbReference type="PANTHER" id="PTHR30305">
    <property type="entry name" value="PROTEIN YJDM-RELATED"/>
    <property type="match status" value="1"/>
</dbReference>
<dbReference type="Proteomes" id="UP000094379">
    <property type="component" value="Unassembled WGS sequence"/>
</dbReference>
<dbReference type="InterPro" id="IPR027417">
    <property type="entry name" value="P-loop_NTPase"/>
</dbReference>
<dbReference type="GO" id="GO:0006109">
    <property type="term" value="P:regulation of carbohydrate metabolic process"/>
    <property type="evidence" value="ECO:0007669"/>
    <property type="project" value="InterPro"/>
</dbReference>
<name>A0A1E3GQT3_9GAMM</name>
<organism evidence="2 3">
    <name type="scientific">Methylophaga muralis</name>
    <dbReference type="NCBI Taxonomy" id="291169"/>
    <lineage>
        <taxon>Bacteria</taxon>
        <taxon>Pseudomonadati</taxon>
        <taxon>Pseudomonadota</taxon>
        <taxon>Gammaproteobacteria</taxon>
        <taxon>Thiotrichales</taxon>
        <taxon>Piscirickettsiaceae</taxon>
        <taxon>Methylophaga</taxon>
    </lineage>
</organism>
<evidence type="ECO:0000313" key="3">
    <source>
        <dbReference type="Proteomes" id="UP000094379"/>
    </source>
</evidence>
<dbReference type="PANTHER" id="PTHR30305:SF1">
    <property type="entry name" value="HPR KINASE_PHOSPHORYLASE"/>
    <property type="match status" value="1"/>
</dbReference>
<feature type="domain" description="HPr kinase/phosphorylase C-terminal" evidence="1">
    <location>
        <begin position="8"/>
        <end position="161"/>
    </location>
</feature>
<sequence>MSLPTAIERHHGVMLNYRGKGLLICGEAGIGKSSLALELIHHGAILIADDVVDFSIETDQLVAHCPESLTGLLHTRELGLLDIRRICEQNSWQASSSVDLCIELTQQNQLPASLSTPYLSKEILGKPLVMLSLVVNNPASLKNRIDSWLTMYESQANSIENLQLWQLGKLRFSA</sequence>
<keyword evidence="3" id="KW-1185">Reference proteome</keyword>
<dbReference type="EMBL" id="MCRI01000020">
    <property type="protein sequence ID" value="ODN66413.1"/>
    <property type="molecule type" value="Genomic_DNA"/>
</dbReference>
<dbReference type="Gene3D" id="3.40.50.300">
    <property type="entry name" value="P-loop containing nucleotide triphosphate hydrolases"/>
    <property type="match status" value="1"/>
</dbReference>
<evidence type="ECO:0000259" key="1">
    <source>
        <dbReference type="Pfam" id="PF07475"/>
    </source>
</evidence>
<comment type="caution">
    <text evidence="2">The sequence shown here is derived from an EMBL/GenBank/DDBJ whole genome shotgun (WGS) entry which is preliminary data.</text>
</comment>
<dbReference type="InterPro" id="IPR011104">
    <property type="entry name" value="Hpr_kin/Pase_C"/>
</dbReference>
<protein>
    <submittedName>
        <fullName evidence="2">HPr kinase/phosphorylase</fullName>
        <ecNumber evidence="2">2.7.11.-</ecNumber>
    </submittedName>
</protein>